<name>A0A9P1GRD4_9DINO</name>
<reference evidence="2 3" key="2">
    <citation type="submission" date="2024-05" db="EMBL/GenBank/DDBJ databases">
        <authorList>
            <person name="Chen Y."/>
            <person name="Shah S."/>
            <person name="Dougan E. K."/>
            <person name="Thang M."/>
            <person name="Chan C."/>
        </authorList>
    </citation>
    <scope>NUCLEOTIDE SEQUENCE [LARGE SCALE GENOMIC DNA]</scope>
</reference>
<dbReference type="EMBL" id="CAMXCT030006763">
    <property type="protein sequence ID" value="CAL4806959.1"/>
    <property type="molecule type" value="Genomic_DNA"/>
</dbReference>
<dbReference type="OrthoDB" id="428808at2759"/>
<accession>A0A9P1GRD4</accession>
<dbReference type="Proteomes" id="UP001152797">
    <property type="component" value="Unassembled WGS sequence"/>
</dbReference>
<organism evidence="1">
    <name type="scientific">Cladocopium goreaui</name>
    <dbReference type="NCBI Taxonomy" id="2562237"/>
    <lineage>
        <taxon>Eukaryota</taxon>
        <taxon>Sar</taxon>
        <taxon>Alveolata</taxon>
        <taxon>Dinophyceae</taxon>
        <taxon>Suessiales</taxon>
        <taxon>Symbiodiniaceae</taxon>
        <taxon>Cladocopium</taxon>
    </lineage>
</organism>
<comment type="caution">
    <text evidence="1">The sequence shown here is derived from an EMBL/GenBank/DDBJ whole genome shotgun (WGS) entry which is preliminary data.</text>
</comment>
<proteinExistence type="predicted"/>
<dbReference type="AlphaFoldDB" id="A0A9P1GRD4"/>
<reference evidence="1" key="1">
    <citation type="submission" date="2022-10" db="EMBL/GenBank/DDBJ databases">
        <authorList>
            <person name="Chen Y."/>
            <person name="Dougan E. K."/>
            <person name="Chan C."/>
            <person name="Rhodes N."/>
            <person name="Thang M."/>
        </authorList>
    </citation>
    <scope>NUCLEOTIDE SEQUENCE</scope>
</reference>
<evidence type="ECO:0000313" key="1">
    <source>
        <dbReference type="EMBL" id="CAI4019647.1"/>
    </source>
</evidence>
<evidence type="ECO:0000313" key="2">
    <source>
        <dbReference type="EMBL" id="CAL4806959.1"/>
    </source>
</evidence>
<sequence length="469" mass="52145">MPAEVPCARVVSFAKKTLEDAAGSSSAVVSCPVVKGLSKLSTKDAEERLHPILVQNGLSLPIELTPLSGDLDGFPRLKPLNFLQYMASEGKLNRLLGGRQINTGGRDMLEEFWQRYEVVHPDFSFFLEDNKVDKGMCIPVFAHADGGRGYKKSEFMVFNWSSAIGSGTGKANRKDNFSSRPLKRRKGMQVNLLGHTFGTHFMWGAAPAMWHKDDSHFQSMMTALGEDLKECFDTGVLYQGQRLRLVCIGLKADLKLQARAAGSIDFPFEEVHTESPAWFKAMGQFAATPPWKDGEVNGILANSFSYMAQPAKFYLADLFHVYLAGFGQDHAASCLVYMLGVTFDGSSVDTQLESLNAAWKLWRKFNKVSTHTYTWTRNMLGFPNATTFPSGTWSKASDTAKIMEFILYMCDVYSDKIAGDRILYYIQVAGTALGTCMKGLYDADLWIEPGRVLQRYLAGAADVWAREAH</sequence>
<dbReference type="EMBL" id="CAMXCT020006763">
    <property type="protein sequence ID" value="CAL1173022.1"/>
    <property type="molecule type" value="Genomic_DNA"/>
</dbReference>
<gene>
    <name evidence="1" type="ORF">C1SCF055_LOCUS44136</name>
</gene>
<dbReference type="EMBL" id="CAMXCT010006763">
    <property type="protein sequence ID" value="CAI4019647.1"/>
    <property type="molecule type" value="Genomic_DNA"/>
</dbReference>
<keyword evidence="3" id="KW-1185">Reference proteome</keyword>
<protein>
    <submittedName>
        <fullName evidence="2">Regulator of nonsense transcripts 1-like</fullName>
    </submittedName>
</protein>
<evidence type="ECO:0000313" key="3">
    <source>
        <dbReference type="Proteomes" id="UP001152797"/>
    </source>
</evidence>